<feature type="non-terminal residue" evidence="3">
    <location>
        <position position="349"/>
    </location>
</feature>
<gene>
    <name evidence="3" type="ORF">QBC46DRAFT_272232</name>
</gene>
<evidence type="ECO:0000256" key="2">
    <source>
        <dbReference type="SAM" id="MobiDB-lite"/>
    </source>
</evidence>
<reference evidence="4" key="1">
    <citation type="journal article" date="2023" name="Mol. Phylogenet. Evol.">
        <title>Genome-scale phylogeny and comparative genomics of the fungal order Sordariales.</title>
        <authorList>
            <person name="Hensen N."/>
            <person name="Bonometti L."/>
            <person name="Westerberg I."/>
            <person name="Brannstrom I.O."/>
            <person name="Guillou S."/>
            <person name="Cros-Aarteil S."/>
            <person name="Calhoun S."/>
            <person name="Haridas S."/>
            <person name="Kuo A."/>
            <person name="Mondo S."/>
            <person name="Pangilinan J."/>
            <person name="Riley R."/>
            <person name="LaButti K."/>
            <person name="Andreopoulos B."/>
            <person name="Lipzen A."/>
            <person name="Chen C."/>
            <person name="Yan M."/>
            <person name="Daum C."/>
            <person name="Ng V."/>
            <person name="Clum A."/>
            <person name="Steindorff A."/>
            <person name="Ohm R.A."/>
            <person name="Martin F."/>
            <person name="Silar P."/>
            <person name="Natvig D.O."/>
            <person name="Lalanne C."/>
            <person name="Gautier V."/>
            <person name="Ament-Velasquez S.L."/>
            <person name="Kruys A."/>
            <person name="Hutchinson M.I."/>
            <person name="Powell A.J."/>
            <person name="Barry K."/>
            <person name="Miller A.N."/>
            <person name="Grigoriev I.V."/>
            <person name="Debuchy R."/>
            <person name="Gladieux P."/>
            <person name="Hiltunen Thoren M."/>
            <person name="Johannesson H."/>
        </authorList>
    </citation>
    <scope>NUCLEOTIDE SEQUENCE [LARGE SCALE GENOMIC DNA]</scope>
    <source>
        <strain evidence="4">CBS 340.73</strain>
    </source>
</reference>
<sequence length="349" mass="40157">MASPTQSNPEPSLDEALQEILRLRRENDELSNDLENCKDQLFEFMKKENDIPEHAVKETFASIFYGIESWIDEISSEENFDSNFKAHTQHLQSSRRREHFADLGLDSRYFDIEWTAKLKQLDTCYYMILSLVIAKCLFQDIIRLGRNDEWGAQLPFGLPPDLIRLLELLQQTMSDTLKRDQTQIARWRAETVAALVVTEEFEDAADSQSKDVLRQLRRRLQFWIGKDVSDQQCDSLRRNVIDRATEAVRMMARSKKSYIMVTESFPPGPIPDEASSWPVKDIESWSTLSSKDVSGAFFCMYPGLTRKGTAGQKDLLLVKPTLLGFRNPDLQPKLSSSRTPTPRTPSPRK</sequence>
<accession>A0AAN6MZ60</accession>
<organism evidence="3 4">
    <name type="scientific">Diplogelasinospora grovesii</name>
    <dbReference type="NCBI Taxonomy" id="303347"/>
    <lineage>
        <taxon>Eukaryota</taxon>
        <taxon>Fungi</taxon>
        <taxon>Dikarya</taxon>
        <taxon>Ascomycota</taxon>
        <taxon>Pezizomycotina</taxon>
        <taxon>Sordariomycetes</taxon>
        <taxon>Sordariomycetidae</taxon>
        <taxon>Sordariales</taxon>
        <taxon>Diplogelasinosporaceae</taxon>
        <taxon>Diplogelasinospora</taxon>
    </lineage>
</organism>
<keyword evidence="4" id="KW-1185">Reference proteome</keyword>
<evidence type="ECO:0000256" key="1">
    <source>
        <dbReference type="SAM" id="Coils"/>
    </source>
</evidence>
<dbReference type="AlphaFoldDB" id="A0AAN6MZ60"/>
<protein>
    <submittedName>
        <fullName evidence="3">Uncharacterized protein</fullName>
    </submittedName>
</protein>
<dbReference type="EMBL" id="MU853934">
    <property type="protein sequence ID" value="KAK3935218.1"/>
    <property type="molecule type" value="Genomic_DNA"/>
</dbReference>
<comment type="caution">
    <text evidence="3">The sequence shown here is derived from an EMBL/GenBank/DDBJ whole genome shotgun (WGS) entry which is preliminary data.</text>
</comment>
<proteinExistence type="predicted"/>
<name>A0AAN6MZ60_9PEZI</name>
<feature type="coiled-coil region" evidence="1">
    <location>
        <begin position="13"/>
        <end position="47"/>
    </location>
</feature>
<feature type="region of interest" description="Disordered" evidence="2">
    <location>
        <begin position="325"/>
        <end position="349"/>
    </location>
</feature>
<dbReference type="Proteomes" id="UP001303473">
    <property type="component" value="Unassembled WGS sequence"/>
</dbReference>
<keyword evidence="1" id="KW-0175">Coiled coil</keyword>
<evidence type="ECO:0000313" key="4">
    <source>
        <dbReference type="Proteomes" id="UP001303473"/>
    </source>
</evidence>
<evidence type="ECO:0000313" key="3">
    <source>
        <dbReference type="EMBL" id="KAK3935218.1"/>
    </source>
</evidence>